<dbReference type="Pfam" id="PF11304">
    <property type="entry name" value="DUF3106"/>
    <property type="match status" value="1"/>
</dbReference>
<dbReference type="Gene3D" id="1.20.140.160">
    <property type="match status" value="1"/>
</dbReference>
<feature type="region of interest" description="Disordered" evidence="1">
    <location>
        <begin position="168"/>
        <end position="192"/>
    </location>
</feature>
<dbReference type="RefSeq" id="WP_230526523.1">
    <property type="nucleotide sequence ID" value="NZ_JAJGAK010000001.1"/>
</dbReference>
<evidence type="ECO:0000313" key="3">
    <source>
        <dbReference type="EMBL" id="MCC8362953.1"/>
    </source>
</evidence>
<keyword evidence="2" id="KW-1133">Transmembrane helix</keyword>
<protein>
    <submittedName>
        <fullName evidence="3">DUF3106 domain-containing protein</fullName>
    </submittedName>
</protein>
<keyword evidence="2" id="KW-0472">Membrane</keyword>
<feature type="transmembrane region" description="Helical" evidence="2">
    <location>
        <begin position="202"/>
        <end position="221"/>
    </location>
</feature>
<keyword evidence="4" id="KW-1185">Reference proteome</keyword>
<sequence>MTADAPTNTASTGATAAFLRGVERRAALLAQCQCGSEAKGDAAVAAALRAFTRIAPDAPMAVWPVRFWSLLLAAPDLRRSADDAAWPSTWAPLAQLGNGPRAALLLRLVAGLEMDDAAAALGVSSDAYRTALQRAIPYREDGTPDRDAWLAWVAAVRVEIEGMQPDRLGRLHAPPQATRAMPGRTTEAVDARSAPAGRRWRPIAVAAGVAIAVGAFAYVGWRGHWFGDLPFRGDLVRTAPLPPADPPVARYDADLGAWTHRDFLAIADPQGVARAGDLPFFAWYAALLAVQPAADAQAPASSVAAPVPAAVLAAPATLAMPAMPATSDPAPAFVAPSRTRPLAIPRDIALPASTSSVIARIPAPMQDGMRDQATLWHAWTFAQRQGFAQRAKEWDAQPRATQATLRERYNAWRRLDPVAAEAVENAVQAFARRTPEEQAALRAQFDALEPLAQRGWLLGPAIGVDYPKLQPLLAQMPEAQHAPMLRALRRMTSAERADLSVLAQRVPPHERADLVRALLSTADERRGAWLQMRLAQ</sequence>
<name>A0ABS8JHJ5_9GAMM</name>
<reference evidence="3" key="1">
    <citation type="submission" date="2021-10" db="EMBL/GenBank/DDBJ databases">
        <authorList>
            <person name="Lyu M."/>
            <person name="Wang X."/>
            <person name="Meng X."/>
            <person name="Xu K."/>
        </authorList>
    </citation>
    <scope>NUCLEOTIDE SEQUENCE</scope>
    <source>
        <strain evidence="3">A6</strain>
    </source>
</reference>
<evidence type="ECO:0000256" key="1">
    <source>
        <dbReference type="SAM" id="MobiDB-lite"/>
    </source>
</evidence>
<comment type="caution">
    <text evidence="3">The sequence shown here is derived from an EMBL/GenBank/DDBJ whole genome shotgun (WGS) entry which is preliminary data.</text>
</comment>
<gene>
    <name evidence="3" type="ORF">LK996_07675</name>
</gene>
<evidence type="ECO:0000256" key="2">
    <source>
        <dbReference type="SAM" id="Phobius"/>
    </source>
</evidence>
<dbReference type="InterPro" id="IPR021455">
    <property type="entry name" value="DUF3106"/>
</dbReference>
<evidence type="ECO:0000313" key="4">
    <source>
        <dbReference type="Proteomes" id="UP001165293"/>
    </source>
</evidence>
<dbReference type="EMBL" id="JAJGAK010000001">
    <property type="protein sequence ID" value="MCC8362953.1"/>
    <property type="molecule type" value="Genomic_DNA"/>
</dbReference>
<accession>A0ABS8JHJ5</accession>
<proteinExistence type="predicted"/>
<organism evidence="3 4">
    <name type="scientific">Noviluteimonas lactosilytica</name>
    <dbReference type="NCBI Taxonomy" id="2888523"/>
    <lineage>
        <taxon>Bacteria</taxon>
        <taxon>Pseudomonadati</taxon>
        <taxon>Pseudomonadota</taxon>
        <taxon>Gammaproteobacteria</taxon>
        <taxon>Lysobacterales</taxon>
        <taxon>Lysobacteraceae</taxon>
        <taxon>Noviluteimonas</taxon>
    </lineage>
</organism>
<dbReference type="Proteomes" id="UP001165293">
    <property type="component" value="Unassembled WGS sequence"/>
</dbReference>
<keyword evidence="2" id="KW-0812">Transmembrane</keyword>